<evidence type="ECO:0000313" key="1">
    <source>
        <dbReference type="EMBL" id="GAA0730875.1"/>
    </source>
</evidence>
<dbReference type="RefSeq" id="WP_343914259.1">
    <property type="nucleotide sequence ID" value="NZ_BAAAGE010000005.1"/>
</dbReference>
<reference evidence="2" key="1">
    <citation type="journal article" date="2019" name="Int. J. Syst. Evol. Microbiol.">
        <title>The Global Catalogue of Microorganisms (GCM) 10K type strain sequencing project: providing services to taxonomists for standard genome sequencing and annotation.</title>
        <authorList>
            <consortium name="The Broad Institute Genomics Platform"/>
            <consortium name="The Broad Institute Genome Sequencing Center for Infectious Disease"/>
            <person name="Wu L."/>
            <person name="Ma J."/>
        </authorList>
    </citation>
    <scope>NUCLEOTIDE SEQUENCE [LARGE SCALE GENOMIC DNA]</scope>
    <source>
        <strain evidence="2">JCM 15974</strain>
    </source>
</reference>
<gene>
    <name evidence="1" type="ORF">GCM10009430_42470</name>
</gene>
<protein>
    <submittedName>
        <fullName evidence="1">Uncharacterized protein</fullName>
    </submittedName>
</protein>
<keyword evidence="2" id="KW-1185">Reference proteome</keyword>
<comment type="caution">
    <text evidence="1">The sequence shown here is derived from an EMBL/GenBank/DDBJ whole genome shotgun (WGS) entry which is preliminary data.</text>
</comment>
<accession>A0ABP3UEW2</accession>
<organism evidence="1 2">
    <name type="scientific">Aquimarina litoralis</name>
    <dbReference type="NCBI Taxonomy" id="584605"/>
    <lineage>
        <taxon>Bacteria</taxon>
        <taxon>Pseudomonadati</taxon>
        <taxon>Bacteroidota</taxon>
        <taxon>Flavobacteriia</taxon>
        <taxon>Flavobacteriales</taxon>
        <taxon>Flavobacteriaceae</taxon>
        <taxon>Aquimarina</taxon>
    </lineage>
</organism>
<dbReference type="EMBL" id="BAAAGE010000005">
    <property type="protein sequence ID" value="GAA0730875.1"/>
    <property type="molecule type" value="Genomic_DNA"/>
</dbReference>
<dbReference type="Proteomes" id="UP001501758">
    <property type="component" value="Unassembled WGS sequence"/>
</dbReference>
<proteinExistence type="predicted"/>
<sequence length="438" mass="52540">MILDKILSFLFGIKKSKFEITERELEKITDDVDENQENDKHEKEIIDVITTPLFKYSFEELSKTIFEEAKHKFKINRYNYWAPKFTSLDSYIFLSEQQISFKRDFAYWITKEIIWFETTPNIAKPPLKTQYLQEILQLLLRSNLHFKENDFEYFMNLWVQYPTYVSIASLTSRLRKKTKNDTVSKEFYQYLQKFLKTPRFHNEWYNYYKTPRNTIQRILHLYAKDNDENQPSFLLASDPFADYINKFIRNCDQKEQDAYCHIFKTFEENKQFYNPFKLIVLIQEELNTIGRNAYKIQMLHFIKKASLFKPKMSNLRVEKVTYNTGKEVRYNCQYIKKENIAILKSIIISLADFKHKKSAIPYLLRITERSFSNANAVRLGQTSQSLGKLCIYTLANHYEETGIQKIKNLYQETTYKQIKQTIEKESKILKEQMGISLI</sequence>
<name>A0ABP3UEW2_9FLAO</name>
<evidence type="ECO:0000313" key="2">
    <source>
        <dbReference type="Proteomes" id="UP001501758"/>
    </source>
</evidence>